<dbReference type="AlphaFoldDB" id="A0A9W4UFA9"/>
<name>A0A9W4UFA9_9PLEO</name>
<evidence type="ECO:0000313" key="4">
    <source>
        <dbReference type="EMBL" id="CAI6333851.1"/>
    </source>
</evidence>
<feature type="compositionally biased region" description="Basic and acidic residues" evidence="2">
    <location>
        <begin position="276"/>
        <end position="288"/>
    </location>
</feature>
<dbReference type="InterPro" id="IPR014751">
    <property type="entry name" value="XRCC4-like_C"/>
</dbReference>
<feature type="compositionally biased region" description="Polar residues" evidence="2">
    <location>
        <begin position="223"/>
        <end position="238"/>
    </location>
</feature>
<evidence type="ECO:0000259" key="3">
    <source>
        <dbReference type="Pfam" id="PF21924"/>
    </source>
</evidence>
<comment type="caution">
    <text evidence="4">The sequence shown here is derived from an EMBL/GenBank/DDBJ whole genome shotgun (WGS) entry which is preliminary data.</text>
</comment>
<evidence type="ECO:0000313" key="5">
    <source>
        <dbReference type="Proteomes" id="UP001152607"/>
    </source>
</evidence>
<protein>
    <recommendedName>
        <fullName evidence="3">XRCC4 coiled-coil domain-containing protein</fullName>
    </recommendedName>
</protein>
<dbReference type="Gene3D" id="1.20.5.370">
    <property type="match status" value="1"/>
</dbReference>
<proteinExistence type="predicted"/>
<dbReference type="EMBL" id="CAOQHR010000004">
    <property type="protein sequence ID" value="CAI6333851.1"/>
    <property type="molecule type" value="Genomic_DNA"/>
</dbReference>
<dbReference type="Pfam" id="PF21924">
    <property type="entry name" value="XRCC4_CC"/>
    <property type="match status" value="1"/>
</dbReference>
<feature type="domain" description="XRCC4 coiled-coil" evidence="3">
    <location>
        <begin position="165"/>
        <end position="206"/>
    </location>
</feature>
<keyword evidence="5" id="KW-1185">Reference proteome</keyword>
<feature type="compositionally biased region" description="Basic and acidic residues" evidence="2">
    <location>
        <begin position="302"/>
        <end position="322"/>
    </location>
</feature>
<accession>A0A9W4UFA9</accession>
<organism evidence="4 5">
    <name type="scientific">Periconia digitata</name>
    <dbReference type="NCBI Taxonomy" id="1303443"/>
    <lineage>
        <taxon>Eukaryota</taxon>
        <taxon>Fungi</taxon>
        <taxon>Dikarya</taxon>
        <taxon>Ascomycota</taxon>
        <taxon>Pezizomycotina</taxon>
        <taxon>Dothideomycetes</taxon>
        <taxon>Pleosporomycetidae</taxon>
        <taxon>Pleosporales</taxon>
        <taxon>Massarineae</taxon>
        <taxon>Periconiaceae</taxon>
        <taxon>Periconia</taxon>
    </lineage>
</organism>
<dbReference type="Proteomes" id="UP001152607">
    <property type="component" value="Unassembled WGS sequence"/>
</dbReference>
<feature type="region of interest" description="Disordered" evidence="2">
    <location>
        <begin position="221"/>
        <end position="348"/>
    </location>
</feature>
<evidence type="ECO:0000256" key="1">
    <source>
        <dbReference type="SAM" id="Coils"/>
    </source>
</evidence>
<dbReference type="PANTHER" id="PTHR42067:SF1">
    <property type="entry name" value="MITOTIC APPARATUS PROTEIN P62"/>
    <property type="match status" value="1"/>
</dbReference>
<dbReference type="PANTHER" id="PTHR42067">
    <property type="entry name" value="YALI0C15378P"/>
    <property type="match status" value="1"/>
</dbReference>
<reference evidence="4" key="1">
    <citation type="submission" date="2023-01" db="EMBL/GenBank/DDBJ databases">
        <authorList>
            <person name="Van Ghelder C."/>
            <person name="Rancurel C."/>
        </authorList>
    </citation>
    <scope>NUCLEOTIDE SEQUENCE</scope>
    <source>
        <strain evidence="4">CNCM I-4278</strain>
    </source>
</reference>
<dbReference type="InterPro" id="IPR053962">
    <property type="entry name" value="XRCC4_CC"/>
</dbReference>
<dbReference type="SUPFAM" id="SSF58022">
    <property type="entry name" value="XRCC4, C-terminal oligomerization domain"/>
    <property type="match status" value="1"/>
</dbReference>
<feature type="coiled-coil region" evidence="1">
    <location>
        <begin position="154"/>
        <end position="188"/>
    </location>
</feature>
<keyword evidence="1" id="KW-0175">Coiled coil</keyword>
<feature type="compositionally biased region" description="Acidic residues" evidence="2">
    <location>
        <begin position="339"/>
        <end position="348"/>
    </location>
</feature>
<dbReference type="OrthoDB" id="8064436at2759"/>
<gene>
    <name evidence="4" type="ORF">PDIGIT_LOCUS6902</name>
</gene>
<sequence>MQGSRYIVPVEPATASNRANNNDNNNTVVIEVLQEGSLPLDVRLIGCEGENPYVAHIKHNEIGDLVTKYKGSSQEWEHVLSHFLLHQDTPLAHDVHFVYTLLADSLKLSFQQHVEGIKVTLGEIVLPMDDSEELNPFEWAQVSAQHHRQTLEELAKLKSGASGEQNTIKKLQAQLDEFIATKNDTEKEMLQQFMQLLNEKKRKIRDQSRLLAGAQIDKAKAMTVTTARESSGTKTGKTVASRPSKRKATSRVEPEPEPEPEPSTNNDGMEVDGDQDSGREVTPDRLTDTETEDEGDLQTAQLEKKEAVTMAAKRELPFERRSARNTAGTRKVAHGPTVDGDETEDDEL</sequence>
<evidence type="ECO:0000256" key="2">
    <source>
        <dbReference type="SAM" id="MobiDB-lite"/>
    </source>
</evidence>